<reference evidence="9" key="1">
    <citation type="journal article" date="2023" name="G3 (Bethesda)">
        <title>A reference genome for the long-term kleptoplast-retaining sea slug Elysia crispata morphotype clarki.</title>
        <authorList>
            <person name="Eastman K.E."/>
            <person name="Pendleton A.L."/>
            <person name="Shaikh M.A."/>
            <person name="Suttiyut T."/>
            <person name="Ogas R."/>
            <person name="Tomko P."/>
            <person name="Gavelis G."/>
            <person name="Widhalm J.R."/>
            <person name="Wisecaver J.H."/>
        </authorList>
    </citation>
    <scope>NUCLEOTIDE SEQUENCE</scope>
    <source>
        <strain evidence="9">ECLA1</strain>
    </source>
</reference>
<evidence type="ECO:0000256" key="1">
    <source>
        <dbReference type="ARBA" id="ARBA00022679"/>
    </source>
</evidence>
<dbReference type="PANTHER" id="PTHR10605:SF65">
    <property type="entry name" value="GH20068P"/>
    <property type="match status" value="1"/>
</dbReference>
<keyword evidence="7" id="KW-1133">Transmembrane helix</keyword>
<evidence type="ECO:0000313" key="10">
    <source>
        <dbReference type="Proteomes" id="UP001283361"/>
    </source>
</evidence>
<feature type="binding site" evidence="4">
    <location>
        <position position="235"/>
    </location>
    <ligand>
        <name>3'-phosphoadenylyl sulfate</name>
        <dbReference type="ChEBI" id="CHEBI:58339"/>
    </ligand>
</feature>
<dbReference type="EMBL" id="JAWDGP010006989">
    <property type="protein sequence ID" value="KAK3731749.1"/>
    <property type="molecule type" value="Genomic_DNA"/>
</dbReference>
<evidence type="ECO:0000256" key="6">
    <source>
        <dbReference type="SAM" id="MobiDB-lite"/>
    </source>
</evidence>
<dbReference type="SUPFAM" id="SSF52540">
    <property type="entry name" value="P-loop containing nucleoside triphosphate hydrolases"/>
    <property type="match status" value="1"/>
</dbReference>
<dbReference type="PANTHER" id="PTHR10605">
    <property type="entry name" value="HEPARAN SULFATE SULFOTRANSFERASE"/>
    <property type="match status" value="1"/>
</dbReference>
<sequence>MWNRCLLRRHRIVAGWFGALLCIVCLHLYFTFNSVEKSRTSGQLRKLKLKNAEKYHESESQRGNVESQKIENTDQDQDFENKDSYNKPGLQKNVDPAQHSSSLQQNKNAFNRPTDRREEELYTPPSNESPKKRLPQAILIGTGKCGTRALLEYLGMHPYVVHAAKEVHFFDRDENFNLGLKWYKTQMPPSYSNQMTIEKSPAYVEHERSAPEIFKMNKTVRLLWVVKDPVIRLMSAVALQNSATPRHFYLERVNGSLSIKRWNNAVNRGKYVVHLRKWLKFFPLSQIHILDGGALKFEPVTQIQMVETFLGLPPLLGPHNFYYNVTKGFYCLVPFSAKSPSCLGKSKGRKHPELNDTVKTLLYDYYRPYNEEFFKVLGRRFDWEPKDYT</sequence>
<evidence type="ECO:0000256" key="2">
    <source>
        <dbReference type="ARBA" id="ARBA00023180"/>
    </source>
</evidence>
<dbReference type="InterPro" id="IPR037359">
    <property type="entry name" value="NST/OST"/>
</dbReference>
<keyword evidence="10" id="KW-1185">Reference proteome</keyword>
<keyword evidence="1" id="KW-0808">Transferase</keyword>
<feature type="binding site" evidence="4">
    <location>
        <begin position="144"/>
        <end position="148"/>
    </location>
    <ligand>
        <name>3'-phosphoadenylyl sulfate</name>
        <dbReference type="ChEBI" id="CHEBI:58339"/>
    </ligand>
</feature>
<keyword evidence="2" id="KW-0325">Glycoprotein</keyword>
<dbReference type="Proteomes" id="UP001283361">
    <property type="component" value="Unassembled WGS sequence"/>
</dbReference>
<feature type="binding site" evidence="4">
    <location>
        <position position="330"/>
    </location>
    <ligand>
        <name>3'-phosphoadenylyl sulfate</name>
        <dbReference type="ChEBI" id="CHEBI:58339"/>
    </ligand>
</feature>
<feature type="disulfide bond" evidence="5">
    <location>
        <begin position="331"/>
        <end position="342"/>
    </location>
</feature>
<dbReference type="InterPro" id="IPR000863">
    <property type="entry name" value="Sulfotransferase_dom"/>
</dbReference>
<dbReference type="Pfam" id="PF00685">
    <property type="entry name" value="Sulfotransfer_1"/>
    <property type="match status" value="1"/>
</dbReference>
<feature type="binding site" evidence="4">
    <location>
        <begin position="347"/>
        <end position="351"/>
    </location>
    <ligand>
        <name>3'-phosphoadenylyl sulfate</name>
        <dbReference type="ChEBI" id="CHEBI:58339"/>
    </ligand>
</feature>
<proteinExistence type="predicted"/>
<keyword evidence="5" id="KW-1015">Disulfide bond</keyword>
<evidence type="ECO:0000313" key="9">
    <source>
        <dbReference type="EMBL" id="KAK3731749.1"/>
    </source>
</evidence>
<organism evidence="9 10">
    <name type="scientific">Elysia crispata</name>
    <name type="common">lettuce slug</name>
    <dbReference type="NCBI Taxonomy" id="231223"/>
    <lineage>
        <taxon>Eukaryota</taxon>
        <taxon>Metazoa</taxon>
        <taxon>Spiralia</taxon>
        <taxon>Lophotrochozoa</taxon>
        <taxon>Mollusca</taxon>
        <taxon>Gastropoda</taxon>
        <taxon>Heterobranchia</taxon>
        <taxon>Euthyneura</taxon>
        <taxon>Panpulmonata</taxon>
        <taxon>Sacoglossa</taxon>
        <taxon>Placobranchoidea</taxon>
        <taxon>Plakobranchidae</taxon>
        <taxon>Elysia</taxon>
    </lineage>
</organism>
<dbReference type="Gene3D" id="3.40.50.300">
    <property type="entry name" value="P-loop containing nucleotide triphosphate hydrolases"/>
    <property type="match status" value="1"/>
</dbReference>
<accession>A0AAE0Y4G3</accession>
<feature type="domain" description="Sulfotransferase" evidence="8">
    <location>
        <begin position="135"/>
        <end position="333"/>
    </location>
</feature>
<dbReference type="InterPro" id="IPR027417">
    <property type="entry name" value="P-loop_NTPase"/>
</dbReference>
<protein>
    <recommendedName>
        <fullName evidence="8">Sulfotransferase domain-containing protein</fullName>
    </recommendedName>
</protein>
<evidence type="ECO:0000256" key="3">
    <source>
        <dbReference type="PIRSR" id="PIRSR637359-1"/>
    </source>
</evidence>
<keyword evidence="7" id="KW-0472">Membrane</keyword>
<dbReference type="GO" id="GO:0008467">
    <property type="term" value="F:[heparan sulfate]-glucosamine 3-sulfotransferase activity"/>
    <property type="evidence" value="ECO:0007669"/>
    <property type="project" value="TreeGrafter"/>
</dbReference>
<evidence type="ECO:0000256" key="7">
    <source>
        <dbReference type="SAM" id="Phobius"/>
    </source>
</evidence>
<dbReference type="AlphaFoldDB" id="A0AAE0Y4G3"/>
<feature type="region of interest" description="Disordered" evidence="6">
    <location>
        <begin position="54"/>
        <end position="133"/>
    </location>
</feature>
<feature type="transmembrane region" description="Helical" evidence="7">
    <location>
        <begin position="12"/>
        <end position="30"/>
    </location>
</feature>
<comment type="caution">
    <text evidence="9">The sequence shown here is derived from an EMBL/GenBank/DDBJ whole genome shotgun (WGS) entry which is preliminary data.</text>
</comment>
<evidence type="ECO:0000259" key="8">
    <source>
        <dbReference type="Pfam" id="PF00685"/>
    </source>
</evidence>
<gene>
    <name evidence="9" type="ORF">RRG08_035418</name>
</gene>
<name>A0AAE0Y4G3_9GAST</name>
<evidence type="ECO:0000256" key="5">
    <source>
        <dbReference type="PIRSR" id="PIRSR637359-3"/>
    </source>
</evidence>
<keyword evidence="7" id="KW-0812">Transmembrane</keyword>
<feature type="compositionally biased region" description="Polar residues" evidence="6">
    <location>
        <begin position="98"/>
        <end position="111"/>
    </location>
</feature>
<evidence type="ECO:0000256" key="4">
    <source>
        <dbReference type="PIRSR" id="PIRSR637359-2"/>
    </source>
</evidence>
<feature type="active site" description="For sulfotransferase activity" evidence="3">
    <location>
        <position position="144"/>
    </location>
</feature>